<proteinExistence type="predicted"/>
<protein>
    <submittedName>
        <fullName evidence="1">Uncharacterized protein</fullName>
    </submittedName>
</protein>
<keyword evidence="2" id="KW-1185">Reference proteome</keyword>
<sequence>MNGPGESSPEPAIGYRAYRDHLPHCVSSPLMPATPLGKKGGNVDPSEIAKSVYSTHIRYNRIQMHGETRCHPHCEGTAKGLKFRDTPATIIEGGK</sequence>
<name>A0AAV7J702_COTGL</name>
<accession>A0AAV7J702</accession>
<dbReference type="EMBL" id="JAHXZJ010000001">
    <property type="protein sequence ID" value="KAH0567216.1"/>
    <property type="molecule type" value="Genomic_DNA"/>
</dbReference>
<comment type="caution">
    <text evidence="1">The sequence shown here is derived from an EMBL/GenBank/DDBJ whole genome shotgun (WGS) entry which is preliminary data.</text>
</comment>
<evidence type="ECO:0000313" key="1">
    <source>
        <dbReference type="EMBL" id="KAH0567216.1"/>
    </source>
</evidence>
<gene>
    <name evidence="1" type="ORF">KQX54_007698</name>
</gene>
<organism evidence="1 2">
    <name type="scientific">Cotesia glomerata</name>
    <name type="common">Lepidopteran parasitic wasp</name>
    <name type="synonym">Apanteles glomeratus</name>
    <dbReference type="NCBI Taxonomy" id="32391"/>
    <lineage>
        <taxon>Eukaryota</taxon>
        <taxon>Metazoa</taxon>
        <taxon>Ecdysozoa</taxon>
        <taxon>Arthropoda</taxon>
        <taxon>Hexapoda</taxon>
        <taxon>Insecta</taxon>
        <taxon>Pterygota</taxon>
        <taxon>Neoptera</taxon>
        <taxon>Endopterygota</taxon>
        <taxon>Hymenoptera</taxon>
        <taxon>Apocrita</taxon>
        <taxon>Ichneumonoidea</taxon>
        <taxon>Braconidae</taxon>
        <taxon>Microgastrinae</taxon>
        <taxon>Cotesia</taxon>
    </lineage>
</organism>
<dbReference type="AlphaFoldDB" id="A0AAV7J702"/>
<dbReference type="Proteomes" id="UP000826195">
    <property type="component" value="Unassembled WGS sequence"/>
</dbReference>
<reference evidence="1 2" key="1">
    <citation type="journal article" date="2021" name="J. Hered.">
        <title>A chromosome-level genome assembly of the parasitoid wasp, Cotesia glomerata (Hymenoptera: Braconidae).</title>
        <authorList>
            <person name="Pinto B.J."/>
            <person name="Weis J.J."/>
            <person name="Gamble T."/>
            <person name="Ode P.J."/>
            <person name="Paul R."/>
            <person name="Zaspel J.M."/>
        </authorList>
    </citation>
    <scope>NUCLEOTIDE SEQUENCE [LARGE SCALE GENOMIC DNA]</scope>
    <source>
        <strain evidence="1">CgM1</strain>
    </source>
</reference>
<evidence type="ECO:0000313" key="2">
    <source>
        <dbReference type="Proteomes" id="UP000826195"/>
    </source>
</evidence>